<evidence type="ECO:0000313" key="2">
    <source>
        <dbReference type="Proteomes" id="UP000789570"/>
    </source>
</evidence>
<proteinExistence type="predicted"/>
<accession>A0A9N9JF35</accession>
<feature type="non-terminal residue" evidence="1">
    <location>
        <position position="1"/>
    </location>
</feature>
<organism evidence="1 2">
    <name type="scientific">Funneliformis caledonium</name>
    <dbReference type="NCBI Taxonomy" id="1117310"/>
    <lineage>
        <taxon>Eukaryota</taxon>
        <taxon>Fungi</taxon>
        <taxon>Fungi incertae sedis</taxon>
        <taxon>Mucoromycota</taxon>
        <taxon>Glomeromycotina</taxon>
        <taxon>Glomeromycetes</taxon>
        <taxon>Glomerales</taxon>
        <taxon>Glomeraceae</taxon>
        <taxon>Funneliformis</taxon>
    </lineage>
</organism>
<dbReference type="Proteomes" id="UP000789570">
    <property type="component" value="Unassembled WGS sequence"/>
</dbReference>
<comment type="caution">
    <text evidence="1">The sequence shown here is derived from an EMBL/GenBank/DDBJ whole genome shotgun (WGS) entry which is preliminary data.</text>
</comment>
<protein>
    <submittedName>
        <fullName evidence="1">16793_t:CDS:1</fullName>
    </submittedName>
</protein>
<reference evidence="1" key="1">
    <citation type="submission" date="2021-06" db="EMBL/GenBank/DDBJ databases">
        <authorList>
            <person name="Kallberg Y."/>
            <person name="Tangrot J."/>
            <person name="Rosling A."/>
        </authorList>
    </citation>
    <scope>NUCLEOTIDE SEQUENCE</scope>
    <source>
        <strain evidence="1">UK204</strain>
    </source>
</reference>
<feature type="non-terminal residue" evidence="1">
    <location>
        <position position="40"/>
    </location>
</feature>
<dbReference type="EMBL" id="CAJVPQ010030872">
    <property type="protein sequence ID" value="CAG8777626.1"/>
    <property type="molecule type" value="Genomic_DNA"/>
</dbReference>
<gene>
    <name evidence="1" type="ORF">FCALED_LOCUS17925</name>
</gene>
<evidence type="ECO:0000313" key="1">
    <source>
        <dbReference type="EMBL" id="CAG8777626.1"/>
    </source>
</evidence>
<dbReference type="OrthoDB" id="2406719at2759"/>
<dbReference type="AlphaFoldDB" id="A0A9N9JF35"/>
<keyword evidence="2" id="KW-1185">Reference proteome</keyword>
<name>A0A9N9JF35_9GLOM</name>
<sequence length="40" mass="4679">KCANKHLSECISKIELRRIVYVRSILLKRKIKKGLSPNEI</sequence>